<reference evidence="6 7" key="2">
    <citation type="journal article" date="2003" name="DNA Res.">
        <title>Complete genome structure of Gloeobacter violaceus PCC 7421, a cyanobacterium that lacks thylakoids (supplement).</title>
        <authorList>
            <person name="Nakamura Y."/>
            <person name="Kaneko T."/>
            <person name="Sato S."/>
            <person name="Mimuro M."/>
            <person name="Miyashita H."/>
            <person name="Tsuchiya T."/>
            <person name="Sasamoto S."/>
            <person name="Watanabe A."/>
            <person name="Kawashima K."/>
            <person name="Kishida Y."/>
            <person name="Kiyokawa C."/>
            <person name="Kohara M."/>
            <person name="Matsumoto M."/>
            <person name="Matsuno A."/>
            <person name="Nakazaki N."/>
            <person name="Shimpo S."/>
            <person name="Takeuchi C."/>
            <person name="Yamada M."/>
            <person name="Tabata S."/>
        </authorList>
    </citation>
    <scope>NUCLEOTIDE SEQUENCE [LARGE SCALE GENOMIC DNA]</scope>
    <source>
        <strain evidence="7">ATCC 29082 / PCC 7421</strain>
    </source>
</reference>
<organism evidence="6 7">
    <name type="scientific">Gloeobacter violaceus (strain ATCC 29082 / PCC 7421)</name>
    <dbReference type="NCBI Taxonomy" id="251221"/>
    <lineage>
        <taxon>Bacteria</taxon>
        <taxon>Bacillati</taxon>
        <taxon>Cyanobacteriota</taxon>
        <taxon>Cyanophyceae</taxon>
        <taxon>Gloeobacterales</taxon>
        <taxon>Gloeobacteraceae</taxon>
        <taxon>Gloeobacter</taxon>
    </lineage>
</organism>
<dbReference type="GO" id="GO:0006352">
    <property type="term" value="P:DNA-templated transcription initiation"/>
    <property type="evidence" value="ECO:0007669"/>
    <property type="project" value="InterPro"/>
</dbReference>
<accession>Q7NCT2</accession>
<feature type="compositionally biased region" description="Polar residues" evidence="5">
    <location>
        <begin position="514"/>
        <end position="524"/>
    </location>
</feature>
<dbReference type="STRING" id="251221.gene:10760398"/>
<dbReference type="PATRIC" id="fig|251221.4.peg.2924"/>
<dbReference type="GO" id="GO:0006355">
    <property type="term" value="P:regulation of DNA-templated transcription"/>
    <property type="evidence" value="ECO:0000318"/>
    <property type="project" value="GO_Central"/>
</dbReference>
<keyword evidence="3" id="KW-0238">DNA-binding</keyword>
<feature type="region of interest" description="Disordered" evidence="5">
    <location>
        <begin position="645"/>
        <end position="669"/>
    </location>
</feature>
<keyword evidence="7" id="KW-1185">Reference proteome</keyword>
<evidence type="ECO:0000313" key="6">
    <source>
        <dbReference type="EMBL" id="BAC90835.1"/>
    </source>
</evidence>
<dbReference type="Proteomes" id="UP000000557">
    <property type="component" value="Chromosome"/>
</dbReference>
<feature type="region of interest" description="Disordered" evidence="5">
    <location>
        <begin position="406"/>
        <end position="541"/>
    </location>
</feature>
<dbReference type="AlphaFoldDB" id="Q7NCT2"/>
<dbReference type="GO" id="GO:0003677">
    <property type="term" value="F:DNA binding"/>
    <property type="evidence" value="ECO:0007669"/>
    <property type="project" value="UniProtKB-KW"/>
</dbReference>
<gene>
    <name evidence="6" type="ordered locus">glr2894</name>
</gene>
<reference evidence="6 7" key="1">
    <citation type="journal article" date="2003" name="DNA Res.">
        <title>Complete genome structure of Gloeobacter violaceus PCC 7421, a cyanobacterium that lacks thylakoids.</title>
        <authorList>
            <person name="Nakamura Y."/>
            <person name="Kaneko T."/>
            <person name="Sato S."/>
            <person name="Mimuro M."/>
            <person name="Miyashita H."/>
            <person name="Tsuchiya T."/>
            <person name="Sasamoto S."/>
            <person name="Watanabe A."/>
            <person name="Kawashima K."/>
            <person name="Kishida Y."/>
            <person name="Kiyokawa C."/>
            <person name="Kohara M."/>
            <person name="Matsumoto M."/>
            <person name="Matsuno A."/>
            <person name="Nakazaki N."/>
            <person name="Shimpo S."/>
            <person name="Takeuchi C."/>
            <person name="Yamada M."/>
            <person name="Tabata S."/>
        </authorList>
    </citation>
    <scope>NUCLEOTIDE SEQUENCE [LARGE SCALE GENOMIC DNA]</scope>
    <source>
        <strain evidence="7">ATCC 29082 / PCC 7421</strain>
    </source>
</reference>
<evidence type="ECO:0000256" key="2">
    <source>
        <dbReference type="ARBA" id="ARBA00023082"/>
    </source>
</evidence>
<dbReference type="KEGG" id="gvi:glr2894"/>
<keyword evidence="2" id="KW-0731">Sigma factor</keyword>
<dbReference type="GO" id="GO:0016987">
    <property type="term" value="F:sigma factor activity"/>
    <property type="evidence" value="ECO:0000318"/>
    <property type="project" value="GO_Central"/>
</dbReference>
<dbReference type="HOGENOM" id="CLU_473908_0_0_3"/>
<dbReference type="InParanoid" id="Q7NCT2"/>
<evidence type="ECO:0000313" key="7">
    <source>
        <dbReference type="Proteomes" id="UP000000557"/>
    </source>
</evidence>
<protein>
    <submittedName>
        <fullName evidence="6">Glr2894 protein</fullName>
    </submittedName>
</protein>
<dbReference type="SUPFAM" id="SSF88659">
    <property type="entry name" value="Sigma3 and sigma4 domains of RNA polymerase sigma factors"/>
    <property type="match status" value="1"/>
</dbReference>
<dbReference type="EMBL" id="BA000045">
    <property type="protein sequence ID" value="BAC90835.1"/>
    <property type="molecule type" value="Genomic_DNA"/>
</dbReference>
<dbReference type="Gene3D" id="1.20.140.160">
    <property type="match status" value="1"/>
</dbReference>
<dbReference type="PANTHER" id="PTHR30385">
    <property type="entry name" value="SIGMA FACTOR F FLAGELLAR"/>
    <property type="match status" value="1"/>
</dbReference>
<feature type="compositionally biased region" description="Low complexity" evidence="5">
    <location>
        <begin position="425"/>
        <end position="434"/>
    </location>
</feature>
<dbReference type="EnsemblBacteria" id="BAC90835">
    <property type="protein sequence ID" value="BAC90835"/>
    <property type="gene ID" value="BAC90835"/>
</dbReference>
<evidence type="ECO:0000256" key="3">
    <source>
        <dbReference type="ARBA" id="ARBA00023125"/>
    </source>
</evidence>
<dbReference type="PANTHER" id="PTHR30385:SF4">
    <property type="entry name" value="RNA POLYMERASE SIGMA-E FACTOR"/>
    <property type="match status" value="1"/>
</dbReference>
<dbReference type="NCBIfam" id="TIGR02937">
    <property type="entry name" value="sigma70-ECF"/>
    <property type="match status" value="1"/>
</dbReference>
<evidence type="ECO:0000256" key="5">
    <source>
        <dbReference type="SAM" id="MobiDB-lite"/>
    </source>
</evidence>
<dbReference type="InterPro" id="IPR013324">
    <property type="entry name" value="RNA_pol_sigma_r3/r4-like"/>
</dbReference>
<dbReference type="CDD" id="cd06171">
    <property type="entry name" value="Sigma70_r4"/>
    <property type="match status" value="1"/>
</dbReference>
<proteinExistence type="predicted"/>
<name>Q7NCT2_GLOVI</name>
<keyword evidence="1" id="KW-0805">Transcription regulation</keyword>
<evidence type="ECO:0000256" key="1">
    <source>
        <dbReference type="ARBA" id="ARBA00023015"/>
    </source>
</evidence>
<dbReference type="OrthoDB" id="7766037at2"/>
<dbReference type="eggNOG" id="COG1595">
    <property type="taxonomic scope" value="Bacteria"/>
</dbReference>
<evidence type="ECO:0000256" key="4">
    <source>
        <dbReference type="ARBA" id="ARBA00023163"/>
    </source>
</evidence>
<sequence length="669" mass="71379">MQRYLCYQNRCPQPSFLFSPFRQCEVTPVDSSVPFERRFPHKSRAEQLHRLALAIRPIECKRQQVVGAPGLLPAQRIQHLGRLEHEAARAGLGEFHSVLDRLCREFCRRSPAGSHPRFDAELLSEEVKLMVHARLPHFDPERGHFGPWFKVYVLLPVYKRLCSEIDADWGRRAPQTQGGRVRRWLKRWVHAPLSLDAPVGDARQDGELPALGETVASGGGGPETQLLEDQCRERFLRALERLAEAERVLIERVHLRGERQQEVARSVGLTPGRVSQKLKRAAGRLAETLEESFEDECGGTAFCRGLSDGGGQAATGSRAAPGTVAQAAFERVFPEMVRRSGWRGTEFAQPESAGGPEGELLNELLAGPAQAGSWSTGSPRAASLATGAVAAAWALFVLAPSEFQPVFHPPDGRGPQPTTGDSRRPASSRAGSPAEHPNSAASGGSLRTVAPAFPVRPPEQTNRHNPIAVKGPQAGRSVPRVEDNGSPSVPKASPGGLAKVPKAVANPDRAGTARVQQPPATDTGSLPDEVRNPSGSRALPSGAQSVCSALAASAPVPSGLEGFAVIEVTLGVDGTLVEGSHSPQILVSGGEQVDAFVLRSLQTLAAGGSEARTAAEREAIIAGSGRYRVALEAELNRWSCQEAKQDPAENVPASGMDAGAGAGAVHKYE</sequence>
<dbReference type="InterPro" id="IPR014284">
    <property type="entry name" value="RNA_pol_sigma-70_dom"/>
</dbReference>
<keyword evidence="4" id="KW-0804">Transcription</keyword>